<name>X1G648_9ZZZZ</name>
<proteinExistence type="predicted"/>
<dbReference type="EMBL" id="BARU01006796">
    <property type="protein sequence ID" value="GAH37004.1"/>
    <property type="molecule type" value="Genomic_DNA"/>
</dbReference>
<reference evidence="1" key="1">
    <citation type="journal article" date="2014" name="Front. Microbiol.">
        <title>High frequency of phylogenetically diverse reductive dehalogenase-homologous genes in deep subseafloor sedimentary metagenomes.</title>
        <authorList>
            <person name="Kawai M."/>
            <person name="Futagami T."/>
            <person name="Toyoda A."/>
            <person name="Takaki Y."/>
            <person name="Nishi S."/>
            <person name="Hori S."/>
            <person name="Arai W."/>
            <person name="Tsubouchi T."/>
            <person name="Morono Y."/>
            <person name="Uchiyama I."/>
            <person name="Ito T."/>
            <person name="Fujiyama A."/>
            <person name="Inagaki F."/>
            <person name="Takami H."/>
        </authorList>
    </citation>
    <scope>NUCLEOTIDE SEQUENCE</scope>
    <source>
        <strain evidence="1">Expedition CK06-06</strain>
    </source>
</reference>
<dbReference type="SUPFAM" id="SSF109854">
    <property type="entry name" value="DinB/YfiT-like putative metalloenzymes"/>
    <property type="match status" value="1"/>
</dbReference>
<accession>X1G648</accession>
<dbReference type="InterPro" id="IPR034660">
    <property type="entry name" value="DinB/YfiT-like"/>
</dbReference>
<organism evidence="1">
    <name type="scientific">marine sediment metagenome</name>
    <dbReference type="NCBI Taxonomy" id="412755"/>
    <lineage>
        <taxon>unclassified sequences</taxon>
        <taxon>metagenomes</taxon>
        <taxon>ecological metagenomes</taxon>
    </lineage>
</organism>
<sequence length="153" mass="18220">MKYGLADMLKDALDAHDVHHDPKKILDDINPEIANIKPEWSSYSINCILFHLNYWQDLYIEMLKDKEIPMPEEPPSVLSWPSKEQRVELDYKNQLERFYQRIEIMKKLIEKVDYHKAVPSWGDAPKLKLIIIVLQHNSYHLSQIYTIKKSLME</sequence>
<comment type="caution">
    <text evidence="1">The sequence shown here is derived from an EMBL/GenBank/DDBJ whole genome shotgun (WGS) entry which is preliminary data.</text>
</comment>
<gene>
    <name evidence="1" type="ORF">S03H2_13383</name>
</gene>
<dbReference type="Gene3D" id="1.20.120.450">
    <property type="entry name" value="dinb family like domain"/>
    <property type="match status" value="1"/>
</dbReference>
<evidence type="ECO:0000313" key="1">
    <source>
        <dbReference type="EMBL" id="GAH37004.1"/>
    </source>
</evidence>
<dbReference type="AlphaFoldDB" id="X1G648"/>
<protein>
    <submittedName>
        <fullName evidence="1">Uncharacterized protein</fullName>
    </submittedName>
</protein>